<dbReference type="InterPro" id="IPR050763">
    <property type="entry name" value="ABC_transporter_ATP-binding"/>
</dbReference>
<evidence type="ECO:0000256" key="2">
    <source>
        <dbReference type="ARBA" id="ARBA00022741"/>
    </source>
</evidence>
<organism evidence="5 6">
    <name type="scientific">Melissococcus plutonius</name>
    <dbReference type="NCBI Taxonomy" id="33970"/>
    <lineage>
        <taxon>Bacteria</taxon>
        <taxon>Bacillati</taxon>
        <taxon>Bacillota</taxon>
        <taxon>Bacilli</taxon>
        <taxon>Lactobacillales</taxon>
        <taxon>Enterococcaceae</taxon>
        <taxon>Melissococcus</taxon>
    </lineage>
</organism>
<protein>
    <submittedName>
        <fullName evidence="5">ABC transporter-like protein</fullName>
    </submittedName>
</protein>
<dbReference type="PROSITE" id="PS50893">
    <property type="entry name" value="ABC_TRANSPORTER_2"/>
    <property type="match status" value="1"/>
</dbReference>
<sequence>MSYIEVKQLNKVFTRKKNRRTETIEALRDISFSIERGEILGYLGVNGAGKSTTIKILAGIIKPTNGSATVSSIEPYKNRKSYVKDIGVMFGQRSQLEWDLPAMDTYLMLKMIYDIPTKQFWDTFEVLSKLLELNGIEQVPVRQLSLGQKAKCELVATFIHNPSLVFLDEPTIGLDIKAKESIHNVIEKINREFGTTIFITSHDLSDIEKVAKRIIIINKGELYYDGSIENLLSTSGKTHEILIEIKSDSNLILESNYNIEMIDETNYKVTLQSKEDFVNVIKQIVEKNEIVNLKINEATLENVLIELYNTF</sequence>
<keyword evidence="3" id="KW-0067">ATP-binding</keyword>
<dbReference type="GeneID" id="57043199"/>
<dbReference type="InterPro" id="IPR003593">
    <property type="entry name" value="AAA+_ATPase"/>
</dbReference>
<gene>
    <name evidence="5" type="ORF">DAT561_0642</name>
</gene>
<evidence type="ECO:0000313" key="5">
    <source>
        <dbReference type="EMBL" id="BBC60763.1"/>
    </source>
</evidence>
<keyword evidence="1" id="KW-0813">Transport</keyword>
<feature type="domain" description="ABC transporter" evidence="4">
    <location>
        <begin position="4"/>
        <end position="244"/>
    </location>
</feature>
<dbReference type="InterPro" id="IPR027417">
    <property type="entry name" value="P-loop_NTPase"/>
</dbReference>
<name>A0A2Z5Y1S9_9ENTE</name>
<proteinExistence type="predicted"/>
<dbReference type="PANTHER" id="PTHR42711">
    <property type="entry name" value="ABC TRANSPORTER ATP-BINDING PROTEIN"/>
    <property type="match status" value="1"/>
</dbReference>
<dbReference type="SUPFAM" id="SSF52540">
    <property type="entry name" value="P-loop containing nucleoside triphosphate hydrolases"/>
    <property type="match status" value="1"/>
</dbReference>
<dbReference type="EMBL" id="AP018492">
    <property type="protein sequence ID" value="BBC60763.1"/>
    <property type="molecule type" value="Genomic_DNA"/>
</dbReference>
<evidence type="ECO:0000259" key="4">
    <source>
        <dbReference type="PROSITE" id="PS50893"/>
    </source>
</evidence>
<keyword evidence="2" id="KW-0547">Nucleotide-binding</keyword>
<evidence type="ECO:0000313" key="6">
    <source>
        <dbReference type="Proteomes" id="UP000269226"/>
    </source>
</evidence>
<dbReference type="RefSeq" id="WP_015694777.1">
    <property type="nucleotide sequence ID" value="NZ_AP018492.1"/>
</dbReference>
<dbReference type="Proteomes" id="UP000269226">
    <property type="component" value="Chromosome"/>
</dbReference>
<reference evidence="5 6" key="1">
    <citation type="submission" date="2018-01" db="EMBL/GenBank/DDBJ databases">
        <title>Whole genome sequence of Melissococcus plutonius DAT561.</title>
        <authorList>
            <person name="Okumura K."/>
            <person name="Takamatsu D."/>
            <person name="Okura M."/>
        </authorList>
    </citation>
    <scope>NUCLEOTIDE SEQUENCE [LARGE SCALE GENOMIC DNA]</scope>
    <source>
        <strain evidence="5 6">DAT561</strain>
    </source>
</reference>
<dbReference type="AlphaFoldDB" id="A0A2Z5Y1S9"/>
<dbReference type="GO" id="GO:0016887">
    <property type="term" value="F:ATP hydrolysis activity"/>
    <property type="evidence" value="ECO:0007669"/>
    <property type="project" value="InterPro"/>
</dbReference>
<evidence type="ECO:0000256" key="3">
    <source>
        <dbReference type="ARBA" id="ARBA00022840"/>
    </source>
</evidence>
<dbReference type="Gene3D" id="3.40.50.300">
    <property type="entry name" value="P-loop containing nucleotide triphosphate hydrolases"/>
    <property type="match status" value="1"/>
</dbReference>
<accession>A0A2Z5Y1S9</accession>
<dbReference type="SMART" id="SM00382">
    <property type="entry name" value="AAA"/>
    <property type="match status" value="1"/>
</dbReference>
<evidence type="ECO:0000256" key="1">
    <source>
        <dbReference type="ARBA" id="ARBA00022448"/>
    </source>
</evidence>
<dbReference type="Pfam" id="PF00005">
    <property type="entry name" value="ABC_tran"/>
    <property type="match status" value="1"/>
</dbReference>
<dbReference type="InterPro" id="IPR003439">
    <property type="entry name" value="ABC_transporter-like_ATP-bd"/>
</dbReference>
<dbReference type="PANTHER" id="PTHR42711:SF1">
    <property type="entry name" value="ABC-TRANSPORT PROTEIN, ATP-BINDING COMPONENT"/>
    <property type="match status" value="1"/>
</dbReference>
<dbReference type="GO" id="GO:0005524">
    <property type="term" value="F:ATP binding"/>
    <property type="evidence" value="ECO:0007669"/>
    <property type="project" value="UniProtKB-KW"/>
</dbReference>